<sequence>MVLALVDSEGRLLDVLAKWPSTLKPEPDLHQSKLFLEVEEFRELLQGPSYKLSDDSFSSAKRAFNCAHARAMKLVGGLWEAKDSRKWKEECVEYLPYVIVTCCLLHNFLIKCNEPKPVKEVRIVEKERADDVASNGVVDENAIRIRDALAMNLSRVSLRGRINK</sequence>
<dbReference type="STRING" id="3818.A0A445CR54"/>
<keyword evidence="2" id="KW-1185">Reference proteome</keyword>
<protein>
    <recommendedName>
        <fullName evidence="3">DDE Tnp4 domain-containing protein</fullName>
    </recommendedName>
</protein>
<evidence type="ECO:0000313" key="2">
    <source>
        <dbReference type="Proteomes" id="UP000289738"/>
    </source>
</evidence>
<evidence type="ECO:0008006" key="3">
    <source>
        <dbReference type="Google" id="ProtNLM"/>
    </source>
</evidence>
<comment type="caution">
    <text evidence="1">The sequence shown here is derived from an EMBL/GenBank/DDBJ whole genome shotgun (WGS) entry which is preliminary data.</text>
</comment>
<accession>A0A445CR54</accession>
<reference evidence="1 2" key="1">
    <citation type="submission" date="2019-01" db="EMBL/GenBank/DDBJ databases">
        <title>Sequencing of cultivated peanut Arachis hypogaea provides insights into genome evolution and oil improvement.</title>
        <authorList>
            <person name="Chen X."/>
        </authorList>
    </citation>
    <scope>NUCLEOTIDE SEQUENCE [LARGE SCALE GENOMIC DNA]</scope>
    <source>
        <strain evidence="2">cv. Fuhuasheng</strain>
        <tissue evidence="1">Leaves</tissue>
    </source>
</reference>
<dbReference type="AlphaFoldDB" id="A0A445CR54"/>
<gene>
    <name evidence="1" type="ORF">Ahy_A06g028557</name>
</gene>
<proteinExistence type="predicted"/>
<dbReference type="Proteomes" id="UP000289738">
    <property type="component" value="Chromosome A06"/>
</dbReference>
<organism evidence="1 2">
    <name type="scientific">Arachis hypogaea</name>
    <name type="common">Peanut</name>
    <dbReference type="NCBI Taxonomy" id="3818"/>
    <lineage>
        <taxon>Eukaryota</taxon>
        <taxon>Viridiplantae</taxon>
        <taxon>Streptophyta</taxon>
        <taxon>Embryophyta</taxon>
        <taxon>Tracheophyta</taxon>
        <taxon>Spermatophyta</taxon>
        <taxon>Magnoliopsida</taxon>
        <taxon>eudicotyledons</taxon>
        <taxon>Gunneridae</taxon>
        <taxon>Pentapetalae</taxon>
        <taxon>rosids</taxon>
        <taxon>fabids</taxon>
        <taxon>Fabales</taxon>
        <taxon>Fabaceae</taxon>
        <taxon>Papilionoideae</taxon>
        <taxon>50 kb inversion clade</taxon>
        <taxon>dalbergioids sensu lato</taxon>
        <taxon>Dalbergieae</taxon>
        <taxon>Pterocarpus clade</taxon>
        <taxon>Arachis</taxon>
    </lineage>
</organism>
<dbReference type="EMBL" id="SDMP01000006">
    <property type="protein sequence ID" value="RYR53439.1"/>
    <property type="molecule type" value="Genomic_DNA"/>
</dbReference>
<name>A0A445CR54_ARAHY</name>
<evidence type="ECO:0000313" key="1">
    <source>
        <dbReference type="EMBL" id="RYR53439.1"/>
    </source>
</evidence>